<reference evidence="5" key="1">
    <citation type="submission" date="2021-05" db="EMBL/GenBank/DDBJ databases">
        <title>A free-living protist that lacks canonical eukaryotic 1 DNA replication and segregation systems.</title>
        <authorList>
            <person name="Salas-Leiva D.E."/>
            <person name="Tromer E.C."/>
            <person name="Curtis B.A."/>
            <person name="Jerlstrom-Hultqvist J."/>
            <person name="Kolisko M."/>
            <person name="Yi Z."/>
            <person name="Salas-Leiva J.S."/>
            <person name="Gallot-Lavallee L."/>
            <person name="Kops G.J.P.L."/>
            <person name="Archibald J.M."/>
            <person name="Simpson A.G.B."/>
            <person name="Roger A.J."/>
        </authorList>
    </citation>
    <scope>NUCLEOTIDE SEQUENCE</scope>
    <source>
        <strain evidence="5">BICM</strain>
    </source>
</reference>
<dbReference type="PROSITE" id="PS50890">
    <property type="entry name" value="PUA"/>
    <property type="match status" value="1"/>
</dbReference>
<dbReference type="Proteomes" id="UP000717585">
    <property type="component" value="Unassembled WGS sequence"/>
</dbReference>
<evidence type="ECO:0000256" key="1">
    <source>
        <dbReference type="ARBA" id="ARBA00004496"/>
    </source>
</evidence>
<dbReference type="Pfam" id="PF01472">
    <property type="entry name" value="PUA"/>
    <property type="match status" value="1"/>
</dbReference>
<evidence type="ECO:0000313" key="5">
    <source>
        <dbReference type="EMBL" id="KAG9396044.1"/>
    </source>
</evidence>
<dbReference type="OrthoDB" id="10249667at2759"/>
<dbReference type="GO" id="GO:0001731">
    <property type="term" value="P:formation of translation preinitiation complex"/>
    <property type="evidence" value="ECO:0007669"/>
    <property type="project" value="TreeGrafter"/>
</dbReference>
<comment type="caution">
    <text evidence="5">The sequence shown here is derived from an EMBL/GenBank/DDBJ whole genome shotgun (WGS) entry which is preliminary data.</text>
</comment>
<dbReference type="Pfam" id="PF17832">
    <property type="entry name" value="Pre-PUA"/>
    <property type="match status" value="1"/>
</dbReference>
<proteinExistence type="predicted"/>
<dbReference type="InterPro" id="IPR041366">
    <property type="entry name" value="Pre-PUA"/>
</dbReference>
<dbReference type="AlphaFoldDB" id="A0A8J6B9K3"/>
<keyword evidence="2 3" id="KW-0963">Cytoplasm</keyword>
<dbReference type="PANTHER" id="PTHR22798">
    <property type="entry name" value="MCT-1 PROTEIN"/>
    <property type="match status" value="1"/>
</dbReference>
<dbReference type="InterPro" id="IPR004521">
    <property type="entry name" value="Uncharacterised_CHP00451"/>
</dbReference>
<dbReference type="EMBL" id="JAHDYR010000007">
    <property type="protein sequence ID" value="KAG9396044.1"/>
    <property type="molecule type" value="Genomic_DNA"/>
</dbReference>
<dbReference type="Gene3D" id="3.10.400.20">
    <property type="match status" value="1"/>
</dbReference>
<comment type="subcellular location">
    <subcellularLocation>
        <location evidence="1 3">Cytoplasm</location>
    </subcellularLocation>
</comment>
<feature type="domain" description="PUA" evidence="4">
    <location>
        <begin position="103"/>
        <end position="182"/>
    </location>
</feature>
<name>A0A8J6B9K3_9EUKA</name>
<dbReference type="SMART" id="SM00359">
    <property type="entry name" value="PUA"/>
    <property type="match status" value="1"/>
</dbReference>
<dbReference type="PIRSF" id="PIRSF005067">
    <property type="entry name" value="Tma_RNA-bind_prd"/>
    <property type="match status" value="1"/>
</dbReference>
<dbReference type="NCBIfam" id="TIGR00451">
    <property type="entry name" value="unchar_dom_2"/>
    <property type="match status" value="1"/>
</dbReference>
<dbReference type="SUPFAM" id="SSF88697">
    <property type="entry name" value="PUA domain-like"/>
    <property type="match status" value="1"/>
</dbReference>
<evidence type="ECO:0000256" key="3">
    <source>
        <dbReference type="PIRNR" id="PIRNR005067"/>
    </source>
</evidence>
<accession>A0A8J6B9K3</accession>
<dbReference type="PANTHER" id="PTHR22798:SF0">
    <property type="entry name" value="MALIGNANT T-CELL-AMPLIFIED SEQUENCE 1"/>
    <property type="match status" value="1"/>
</dbReference>
<dbReference type="GO" id="GO:0003723">
    <property type="term" value="F:RNA binding"/>
    <property type="evidence" value="ECO:0007669"/>
    <property type="project" value="InterPro"/>
</dbReference>
<sequence>MFTKFNAATDVSKVTLLKKSIAKKVSNDLVENFPLLEEVVEELVPKKAELEGVRLPDNVELLAVDKEIRFFRWSERDAETGEIDHYPYVPTMRILLKYPNILPRFQMDAGAIKFVLKNQSDVMAPGLTNEQAHMDEVDENTPVALFAHGKEHPFGIGLTIMSSAEIKEKNAGVAVKLLHVLNDGLWKMKGI</sequence>
<evidence type="ECO:0000313" key="6">
    <source>
        <dbReference type="Proteomes" id="UP000717585"/>
    </source>
</evidence>
<evidence type="ECO:0000256" key="2">
    <source>
        <dbReference type="ARBA" id="ARBA00022490"/>
    </source>
</evidence>
<dbReference type="InterPro" id="IPR016437">
    <property type="entry name" value="MCT-1/Tma20"/>
</dbReference>
<dbReference type="InterPro" id="IPR002478">
    <property type="entry name" value="PUA"/>
</dbReference>
<dbReference type="InterPro" id="IPR015947">
    <property type="entry name" value="PUA-like_sf"/>
</dbReference>
<keyword evidence="6" id="KW-1185">Reference proteome</keyword>
<dbReference type="GO" id="GO:0005737">
    <property type="term" value="C:cytoplasm"/>
    <property type="evidence" value="ECO:0007669"/>
    <property type="project" value="UniProtKB-SubCell"/>
</dbReference>
<protein>
    <recommendedName>
        <fullName evidence="4">PUA domain-containing protein</fullName>
    </recommendedName>
</protein>
<evidence type="ECO:0000259" key="4">
    <source>
        <dbReference type="SMART" id="SM00359"/>
    </source>
</evidence>
<gene>
    <name evidence="5" type="ORF">J8273_2396</name>
</gene>
<organism evidence="5 6">
    <name type="scientific">Carpediemonas membranifera</name>
    <dbReference type="NCBI Taxonomy" id="201153"/>
    <lineage>
        <taxon>Eukaryota</taxon>
        <taxon>Metamonada</taxon>
        <taxon>Carpediemonas-like organisms</taxon>
        <taxon>Carpediemonas</taxon>
    </lineage>
</organism>